<reference evidence="2 3" key="1">
    <citation type="journal article" date="2018" name="Aquat. Microb. Ecol.">
        <title>Gammaproteobacterial methanotrophs dominate.</title>
        <authorList>
            <person name="Rissanen A.J."/>
            <person name="Saarenheimo J."/>
            <person name="Tiirola M."/>
            <person name="Peura S."/>
            <person name="Aalto S.L."/>
            <person name="Karvinen A."/>
            <person name="Nykanen H."/>
        </authorList>
    </citation>
    <scope>NUCLEOTIDE SEQUENCE [LARGE SCALE GENOMIC DNA]</scope>
    <source>
        <strain evidence="2">AMbin10</strain>
    </source>
</reference>
<gene>
    <name evidence="2" type="ORF">DM484_01580</name>
</gene>
<evidence type="ECO:0000313" key="3">
    <source>
        <dbReference type="Proteomes" id="UP000249396"/>
    </source>
</evidence>
<dbReference type="InterPro" id="IPR028098">
    <property type="entry name" value="Glyco_trans_4-like_N"/>
</dbReference>
<dbReference type="AlphaFoldDB" id="A0A2W4TDL7"/>
<dbReference type="Pfam" id="PF13579">
    <property type="entry name" value="Glyco_trans_4_4"/>
    <property type="match status" value="1"/>
</dbReference>
<feature type="domain" description="Glycosyltransferase subfamily 4-like N-terminal" evidence="1">
    <location>
        <begin position="34"/>
        <end position="259"/>
    </location>
</feature>
<dbReference type="GO" id="GO:0016757">
    <property type="term" value="F:glycosyltransferase activity"/>
    <property type="evidence" value="ECO:0007669"/>
    <property type="project" value="UniProtKB-ARBA"/>
</dbReference>
<comment type="caution">
    <text evidence="2">The sequence shown here is derived from an EMBL/GenBank/DDBJ whole genome shotgun (WGS) entry which is preliminary data.</text>
</comment>
<dbReference type="Proteomes" id="UP000249396">
    <property type="component" value="Unassembled WGS sequence"/>
</dbReference>
<protein>
    <recommendedName>
        <fullName evidence="1">Glycosyltransferase subfamily 4-like N-terminal domain-containing protein</fullName>
    </recommendedName>
</protein>
<dbReference type="SUPFAM" id="SSF53756">
    <property type="entry name" value="UDP-Glycosyltransferase/glycogen phosphorylase"/>
    <property type="match status" value="1"/>
</dbReference>
<sequence length="469" mass="52857">MLPFRKKNVAKSKSVLILAYSWPPDFSIGAVRPVYLARQLARSGWQPIVVAVREQYYESKNTSGVTGADSALVIRTHCLPSPRHAYLWVKKWLAWTRRQLVSAAPNVKFNDGSTPNSQKVVKPAHGWLKGTFLSLLHTPDEFQGWFPFALVASLRIIGQHRPDCVISTAPPFTSHLVALVLKRLFGIPWVADFRDPWTWYEFHPSEIHYDVSRWINRRLEKMVMQHADRIVCVTPAMTEKYRQLYPNLPDNKWVTITNGFDLDEFAMLDPVEKSNRFTISYVGSFAFSRTPQPLLKAIGELIAEGRLDRHMVTLRFVGACQFVGGRPMTEMIAENKLDGIAEIIGVIPRTDALRESLRANVLVLLGGTQRLTVAAKIYEYIAARKPILAIVEEGATSDIIRQVGGGRVVAPDDLAGIKDAIAFWYDEYIQKGQTTEGYQSGSMASSDEFSWARLGVRYVSVLDECCINQ</sequence>
<evidence type="ECO:0000259" key="1">
    <source>
        <dbReference type="Pfam" id="PF13579"/>
    </source>
</evidence>
<accession>A0A2W4TDL7</accession>
<name>A0A2W4TDL7_9GAMM</name>
<evidence type="ECO:0000313" key="2">
    <source>
        <dbReference type="EMBL" id="PZN85380.1"/>
    </source>
</evidence>
<dbReference type="Gene3D" id="3.40.50.2000">
    <property type="entry name" value="Glycogen Phosphorylase B"/>
    <property type="match status" value="2"/>
</dbReference>
<dbReference type="PANTHER" id="PTHR12526">
    <property type="entry name" value="GLYCOSYLTRANSFERASE"/>
    <property type="match status" value="1"/>
</dbReference>
<dbReference type="CDD" id="cd03794">
    <property type="entry name" value="GT4_WbuB-like"/>
    <property type="match status" value="1"/>
</dbReference>
<dbReference type="EMBL" id="QJPH01000124">
    <property type="protein sequence ID" value="PZN85380.1"/>
    <property type="molecule type" value="Genomic_DNA"/>
</dbReference>
<proteinExistence type="predicted"/>
<organism evidence="2 3">
    <name type="scientific">Candidatus Methylumidiphilus alinenensis</name>
    <dbReference type="NCBI Taxonomy" id="2202197"/>
    <lineage>
        <taxon>Bacteria</taxon>
        <taxon>Pseudomonadati</taxon>
        <taxon>Pseudomonadota</taxon>
        <taxon>Gammaproteobacteria</taxon>
        <taxon>Methylococcales</taxon>
        <taxon>Candidatus Methylumidiphilus</taxon>
    </lineage>
</organism>